<feature type="compositionally biased region" description="Polar residues" evidence="1">
    <location>
        <begin position="45"/>
        <end position="60"/>
    </location>
</feature>
<feature type="compositionally biased region" description="Basic residues" evidence="1">
    <location>
        <begin position="29"/>
        <end position="41"/>
    </location>
</feature>
<proteinExistence type="predicted"/>
<keyword evidence="3" id="KW-1185">Reference proteome</keyword>
<feature type="region of interest" description="Disordered" evidence="1">
    <location>
        <begin position="1"/>
        <end position="68"/>
    </location>
</feature>
<dbReference type="AlphaFoldDB" id="A0A1L9SW45"/>
<evidence type="ECO:0000313" key="3">
    <source>
        <dbReference type="Proteomes" id="UP000184188"/>
    </source>
</evidence>
<protein>
    <submittedName>
        <fullName evidence="2">Uncharacterized protein</fullName>
    </submittedName>
</protein>
<reference evidence="3" key="1">
    <citation type="journal article" date="2017" name="Genome Biol.">
        <title>Comparative genomics reveals high biological diversity and specific adaptations in the industrially and medically important fungal genus Aspergillus.</title>
        <authorList>
            <person name="de Vries R.P."/>
            <person name="Riley R."/>
            <person name="Wiebenga A."/>
            <person name="Aguilar-Osorio G."/>
            <person name="Amillis S."/>
            <person name="Uchima C.A."/>
            <person name="Anderluh G."/>
            <person name="Asadollahi M."/>
            <person name="Askin M."/>
            <person name="Barry K."/>
            <person name="Battaglia E."/>
            <person name="Bayram O."/>
            <person name="Benocci T."/>
            <person name="Braus-Stromeyer S.A."/>
            <person name="Caldana C."/>
            <person name="Canovas D."/>
            <person name="Cerqueira G.C."/>
            <person name="Chen F."/>
            <person name="Chen W."/>
            <person name="Choi C."/>
            <person name="Clum A."/>
            <person name="Dos Santos R.A."/>
            <person name="Damasio A.R."/>
            <person name="Diallinas G."/>
            <person name="Emri T."/>
            <person name="Fekete E."/>
            <person name="Flipphi M."/>
            <person name="Freyberg S."/>
            <person name="Gallo A."/>
            <person name="Gournas C."/>
            <person name="Habgood R."/>
            <person name="Hainaut M."/>
            <person name="Harispe M.L."/>
            <person name="Henrissat B."/>
            <person name="Hilden K.S."/>
            <person name="Hope R."/>
            <person name="Hossain A."/>
            <person name="Karabika E."/>
            <person name="Karaffa L."/>
            <person name="Karanyi Z."/>
            <person name="Krasevec N."/>
            <person name="Kuo A."/>
            <person name="Kusch H."/>
            <person name="LaButti K."/>
            <person name="Lagendijk E.L."/>
            <person name="Lapidus A."/>
            <person name="Levasseur A."/>
            <person name="Lindquist E."/>
            <person name="Lipzen A."/>
            <person name="Logrieco A.F."/>
            <person name="MacCabe A."/>
            <person name="Maekelae M.R."/>
            <person name="Malavazi I."/>
            <person name="Melin P."/>
            <person name="Meyer V."/>
            <person name="Mielnichuk N."/>
            <person name="Miskei M."/>
            <person name="Molnar A.P."/>
            <person name="Mule G."/>
            <person name="Ngan C.Y."/>
            <person name="Orejas M."/>
            <person name="Orosz E."/>
            <person name="Ouedraogo J.P."/>
            <person name="Overkamp K.M."/>
            <person name="Park H.-S."/>
            <person name="Perrone G."/>
            <person name="Piumi F."/>
            <person name="Punt P.J."/>
            <person name="Ram A.F."/>
            <person name="Ramon A."/>
            <person name="Rauscher S."/>
            <person name="Record E."/>
            <person name="Riano-Pachon D.M."/>
            <person name="Robert V."/>
            <person name="Roehrig J."/>
            <person name="Ruller R."/>
            <person name="Salamov A."/>
            <person name="Salih N.S."/>
            <person name="Samson R.A."/>
            <person name="Sandor E."/>
            <person name="Sanguinetti M."/>
            <person name="Schuetze T."/>
            <person name="Sepcic K."/>
            <person name="Shelest E."/>
            <person name="Sherlock G."/>
            <person name="Sophianopoulou V."/>
            <person name="Squina F.M."/>
            <person name="Sun H."/>
            <person name="Susca A."/>
            <person name="Todd R.B."/>
            <person name="Tsang A."/>
            <person name="Unkles S.E."/>
            <person name="van de Wiele N."/>
            <person name="van Rossen-Uffink D."/>
            <person name="Oliveira J.V."/>
            <person name="Vesth T.C."/>
            <person name="Visser J."/>
            <person name="Yu J.-H."/>
            <person name="Zhou M."/>
            <person name="Andersen M.R."/>
            <person name="Archer D.B."/>
            <person name="Baker S.E."/>
            <person name="Benoit I."/>
            <person name="Brakhage A.A."/>
            <person name="Braus G.H."/>
            <person name="Fischer R."/>
            <person name="Frisvad J.C."/>
            <person name="Goldman G.H."/>
            <person name="Houbraken J."/>
            <person name="Oakley B."/>
            <person name="Pocsi I."/>
            <person name="Scazzocchio C."/>
            <person name="Seiboth B."/>
            <person name="vanKuyk P.A."/>
            <person name="Wortman J."/>
            <person name="Dyer P.S."/>
            <person name="Grigoriev I.V."/>
        </authorList>
    </citation>
    <scope>NUCLEOTIDE SEQUENCE [LARGE SCALE GENOMIC DNA]</scope>
    <source>
        <strain evidence="3">CBS 506.65</strain>
    </source>
</reference>
<sequence length="97" mass="10350">MAIKNLKNAGMPVPPQAAGIASQQGSPKKPQKPLHTGRKSKPGNAVQSSTTQPPTAQLPTFGSLKSMLEDPEFKKLSKARRGEEIASLRNLGWPHLG</sequence>
<dbReference type="GeneID" id="34614760"/>
<dbReference type="RefSeq" id="XP_022585932.1">
    <property type="nucleotide sequence ID" value="XM_022728296.1"/>
</dbReference>
<accession>A0A1L9SW45</accession>
<dbReference type="VEuPathDB" id="FungiDB:ASPZODRAFT_383644"/>
<evidence type="ECO:0000256" key="1">
    <source>
        <dbReference type="SAM" id="MobiDB-lite"/>
    </source>
</evidence>
<evidence type="ECO:0000313" key="2">
    <source>
        <dbReference type="EMBL" id="OJJ51422.1"/>
    </source>
</evidence>
<name>A0A1L9SW45_9EURO</name>
<organism evidence="2 3">
    <name type="scientific">Penicilliopsis zonata CBS 506.65</name>
    <dbReference type="NCBI Taxonomy" id="1073090"/>
    <lineage>
        <taxon>Eukaryota</taxon>
        <taxon>Fungi</taxon>
        <taxon>Dikarya</taxon>
        <taxon>Ascomycota</taxon>
        <taxon>Pezizomycotina</taxon>
        <taxon>Eurotiomycetes</taxon>
        <taxon>Eurotiomycetidae</taxon>
        <taxon>Eurotiales</taxon>
        <taxon>Aspergillaceae</taxon>
        <taxon>Penicilliopsis</taxon>
    </lineage>
</organism>
<dbReference type="Proteomes" id="UP000184188">
    <property type="component" value="Unassembled WGS sequence"/>
</dbReference>
<dbReference type="EMBL" id="KV878336">
    <property type="protein sequence ID" value="OJJ51422.1"/>
    <property type="molecule type" value="Genomic_DNA"/>
</dbReference>
<gene>
    <name evidence="2" type="ORF">ASPZODRAFT_383644</name>
</gene>